<keyword evidence="2" id="KW-1185">Reference proteome</keyword>
<reference evidence="1 2" key="1">
    <citation type="journal article" date="2014" name="Appl. Environ. Microbiol.">
        <title>Profile of Secreted Hydrolases, Associated Proteins, and SlpA in Thermoanaerobacterium saccharolyticum during the Degradation of Hemicellulose.</title>
        <authorList>
            <person name="Currie D.H."/>
            <person name="Guss A.M."/>
            <person name="Herring C.D."/>
            <person name="Giannone R.J."/>
            <person name="Johnson C.M."/>
            <person name="Lankford P.K."/>
            <person name="Brown S.D."/>
            <person name="Hettich R.L."/>
            <person name="Lynd L.R."/>
        </authorList>
    </citation>
    <scope>NUCLEOTIDE SEQUENCE [LARGE SCALE GENOMIC DNA]</scope>
    <source>
        <strain evidence="2">DSM 8691 / JW/SL-YS485</strain>
    </source>
</reference>
<dbReference type="InterPro" id="IPR007405">
    <property type="entry name" value="Phage_KVP40_Orf299"/>
</dbReference>
<dbReference type="Pfam" id="PF04308">
    <property type="entry name" value="RNaseH_like"/>
    <property type="match status" value="1"/>
</dbReference>
<proteinExistence type="predicted"/>
<evidence type="ECO:0000313" key="1">
    <source>
        <dbReference type="EMBL" id="AFK86492.1"/>
    </source>
</evidence>
<dbReference type="BioCyc" id="TSAC1094508:GLMA-1507-MONOMER"/>
<sequence>MGALNFVNPTKGVLDIDKMFNDIVEFIKSDKNSKYKLMIGTDSQPGKVICFVSAVIIYREGKGARYYYRKFQHKKIPSLRQRIFMEANYSIELANILSSKFEKMGKKDFNIEIHLDVGENGMTKDIIKEVVGMVTGCGFDAQVKPDSYGASKVADKHTKSM</sequence>
<organism evidence="1 2">
    <name type="scientific">Thermoanaerobacterium saccharolyticum (strain DSM 8691 / JW/SL-YS485)</name>
    <dbReference type="NCBI Taxonomy" id="1094508"/>
    <lineage>
        <taxon>Bacteria</taxon>
        <taxon>Bacillati</taxon>
        <taxon>Bacillota</taxon>
        <taxon>Clostridia</taxon>
        <taxon>Thermoanaerobacterales</taxon>
        <taxon>Thermoanaerobacteraceae</taxon>
        <taxon>Thermoanaerobacterium</taxon>
    </lineage>
</organism>
<dbReference type="eggNOG" id="COG1978">
    <property type="taxonomic scope" value="Bacteria"/>
</dbReference>
<name>I3VVE7_THESW</name>
<dbReference type="PANTHER" id="PTHR39961">
    <property type="entry name" value="HYPOTHETICAL CYTOSOLIC PROTEIN"/>
    <property type="match status" value="1"/>
</dbReference>
<protein>
    <recommendedName>
        <fullName evidence="3">DUF458 domain-containing protein</fullName>
    </recommendedName>
</protein>
<dbReference type="PATRIC" id="fig|1094508.3.peg.1505"/>
<dbReference type="EMBL" id="CP003184">
    <property type="protein sequence ID" value="AFK86492.1"/>
    <property type="molecule type" value="Genomic_DNA"/>
</dbReference>
<dbReference type="Proteomes" id="UP000006178">
    <property type="component" value="Chromosome"/>
</dbReference>
<dbReference type="PANTHER" id="PTHR39961:SF1">
    <property type="entry name" value="DUF458 DOMAIN-CONTAINING PROTEIN"/>
    <property type="match status" value="1"/>
</dbReference>
<dbReference type="AlphaFoldDB" id="I3VVE7"/>
<dbReference type="KEGG" id="tsh:Tsac_1485"/>
<accession>I3VVE7</accession>
<gene>
    <name evidence="1" type="ordered locus">Tsac_1485</name>
</gene>
<dbReference type="STRING" id="1094508.Tsac_1485"/>
<evidence type="ECO:0000313" key="2">
    <source>
        <dbReference type="Proteomes" id="UP000006178"/>
    </source>
</evidence>
<evidence type="ECO:0008006" key="3">
    <source>
        <dbReference type="Google" id="ProtNLM"/>
    </source>
</evidence>